<evidence type="ECO:0000313" key="1">
    <source>
        <dbReference type="EMBL" id="CAG8770409.1"/>
    </source>
</evidence>
<reference evidence="1" key="1">
    <citation type="submission" date="2021-06" db="EMBL/GenBank/DDBJ databases">
        <authorList>
            <person name="Kallberg Y."/>
            <person name="Tangrot J."/>
            <person name="Rosling A."/>
        </authorList>
    </citation>
    <scope>NUCLEOTIDE SEQUENCE</scope>
    <source>
        <strain evidence="1">MA461A</strain>
    </source>
</reference>
<gene>
    <name evidence="1" type="ORF">RPERSI_LOCUS16334</name>
</gene>
<accession>A0ACA9QZB1</accession>
<comment type="caution">
    <text evidence="1">The sequence shown here is derived from an EMBL/GenBank/DDBJ whole genome shotgun (WGS) entry which is preliminary data.</text>
</comment>
<feature type="non-terminal residue" evidence="1">
    <location>
        <position position="189"/>
    </location>
</feature>
<dbReference type="Proteomes" id="UP000789920">
    <property type="component" value="Unassembled WGS sequence"/>
</dbReference>
<name>A0ACA9QZB1_9GLOM</name>
<keyword evidence="2" id="KW-1185">Reference proteome</keyword>
<dbReference type="EMBL" id="CAJVQC010040243">
    <property type="protein sequence ID" value="CAG8770409.1"/>
    <property type="molecule type" value="Genomic_DNA"/>
</dbReference>
<proteinExistence type="predicted"/>
<protein>
    <submittedName>
        <fullName evidence="1">22710_t:CDS:1</fullName>
    </submittedName>
</protein>
<evidence type="ECO:0000313" key="2">
    <source>
        <dbReference type="Proteomes" id="UP000789920"/>
    </source>
</evidence>
<sequence>MFSEQQKKQIYEILTNLPAKEEIIYYPRVSSDYVLKKFYEEFKVIKLNNMKKKKLLPVHPGEILREELLIPLQITPEELAKEIEFPLEKIQEICKERENITPDLAARLAIFFDSTAQFWMNMQRSYEEKLLADKLAELRKSLANELELPPKSNWKNIEKVLRRKLKILLDAEKWQDLQIFPNNKPEKLR</sequence>
<organism evidence="1 2">
    <name type="scientific">Racocetra persica</name>
    <dbReference type="NCBI Taxonomy" id="160502"/>
    <lineage>
        <taxon>Eukaryota</taxon>
        <taxon>Fungi</taxon>
        <taxon>Fungi incertae sedis</taxon>
        <taxon>Mucoromycota</taxon>
        <taxon>Glomeromycotina</taxon>
        <taxon>Glomeromycetes</taxon>
        <taxon>Diversisporales</taxon>
        <taxon>Gigasporaceae</taxon>
        <taxon>Racocetra</taxon>
    </lineage>
</organism>